<dbReference type="AlphaFoldDB" id="A0A558JC19"/>
<keyword evidence="2" id="KW-0472">Membrane</keyword>
<dbReference type="Gene3D" id="2.40.128.200">
    <property type="match status" value="1"/>
</dbReference>
<dbReference type="InterPro" id="IPR036328">
    <property type="entry name" value="MliC_sf"/>
</dbReference>
<evidence type="ECO:0000256" key="5">
    <source>
        <dbReference type="SAM" id="SignalP"/>
    </source>
</evidence>
<evidence type="ECO:0000256" key="3">
    <source>
        <dbReference type="ARBA" id="ARBA00023139"/>
    </source>
</evidence>
<feature type="domain" description="C-type lysozyme inhibitor" evidence="6">
    <location>
        <begin position="67"/>
        <end position="128"/>
    </location>
</feature>
<dbReference type="InterPro" id="IPR018660">
    <property type="entry name" value="MliC"/>
</dbReference>
<dbReference type="PROSITE" id="PS51257">
    <property type="entry name" value="PROKAR_LIPOPROTEIN"/>
    <property type="match status" value="1"/>
</dbReference>
<evidence type="ECO:0000256" key="1">
    <source>
        <dbReference type="ARBA" id="ARBA00022729"/>
    </source>
</evidence>
<proteinExistence type="predicted"/>
<dbReference type="Pfam" id="PF09864">
    <property type="entry name" value="MliC"/>
    <property type="match status" value="1"/>
</dbReference>
<evidence type="ECO:0000313" key="7">
    <source>
        <dbReference type="EMBL" id="TVU91175.1"/>
    </source>
</evidence>
<keyword evidence="1 5" id="KW-0732">Signal</keyword>
<name>A0A558JC19_9GAMM</name>
<comment type="caution">
    <text evidence="7">The sequence shown here is derived from an EMBL/GenBank/DDBJ whole genome shotgun (WGS) entry which is preliminary data.</text>
</comment>
<protein>
    <submittedName>
        <fullName evidence="7">C-type lysozyme, inhibitor</fullName>
    </submittedName>
</protein>
<dbReference type="RefSeq" id="WP_144810659.1">
    <property type="nucleotide sequence ID" value="NZ_VNFE01000002.1"/>
</dbReference>
<evidence type="ECO:0000256" key="4">
    <source>
        <dbReference type="ARBA" id="ARBA00023288"/>
    </source>
</evidence>
<organism evidence="7 8">
    <name type="scientific">Vreelandella titanicae</name>
    <dbReference type="NCBI Taxonomy" id="664683"/>
    <lineage>
        <taxon>Bacteria</taxon>
        <taxon>Pseudomonadati</taxon>
        <taxon>Pseudomonadota</taxon>
        <taxon>Gammaproteobacteria</taxon>
        <taxon>Oceanospirillales</taxon>
        <taxon>Halomonadaceae</taxon>
        <taxon>Vreelandella</taxon>
    </lineage>
</organism>
<dbReference type="Proteomes" id="UP000317288">
    <property type="component" value="Unassembled WGS sequence"/>
</dbReference>
<keyword evidence="3" id="KW-0564">Palmitate</keyword>
<evidence type="ECO:0000256" key="2">
    <source>
        <dbReference type="ARBA" id="ARBA00023136"/>
    </source>
</evidence>
<accession>A0A558JC19</accession>
<evidence type="ECO:0000259" key="6">
    <source>
        <dbReference type="Pfam" id="PF09864"/>
    </source>
</evidence>
<sequence>MNTLKTWGGAIAAAGVMAVLGGCAATPSAETIASKETAAANQATLDNRAPFLPSALFPGSASQFTAWQCEPAQQNLVTATNANDLRLWSLHGAWRLPQAIVASGARYQDGEISFWNRGDKALVETPRGQLKCSQAEQRDALTRTEKPGVMFFGQGNEPGWTVALANDTPTLTMETNYGEERLQLPYMVSVMDNEAGRVVIENADVEPFFRVRIEAGACFDNMSGKPFPARVTLTYGGEQYSGCGQGIAP</sequence>
<evidence type="ECO:0000313" key="8">
    <source>
        <dbReference type="Proteomes" id="UP000317288"/>
    </source>
</evidence>
<dbReference type="EMBL" id="VNFE01000002">
    <property type="protein sequence ID" value="TVU91175.1"/>
    <property type="molecule type" value="Genomic_DNA"/>
</dbReference>
<feature type="signal peptide" evidence="5">
    <location>
        <begin position="1"/>
        <end position="24"/>
    </location>
</feature>
<feature type="chain" id="PRO_5021715985" evidence="5">
    <location>
        <begin position="25"/>
        <end position="249"/>
    </location>
</feature>
<dbReference type="SUPFAM" id="SSF141488">
    <property type="entry name" value="YdhA-like"/>
    <property type="match status" value="1"/>
</dbReference>
<reference evidence="7 8" key="1">
    <citation type="submission" date="2019-07" db="EMBL/GenBank/DDBJ databases">
        <title>Diversity of Bacteria from Kongsfjorden, Arctic.</title>
        <authorList>
            <person name="Yu Y."/>
        </authorList>
    </citation>
    <scope>NUCLEOTIDE SEQUENCE [LARGE SCALE GENOMIC DNA]</scope>
    <source>
        <strain evidence="7 8">SM1922</strain>
    </source>
</reference>
<keyword evidence="4" id="KW-0449">Lipoprotein</keyword>
<gene>
    <name evidence="7" type="ORF">FQP89_08860</name>
</gene>